<dbReference type="Gene3D" id="3.40.395.10">
    <property type="entry name" value="Adenoviral Proteinase, Chain A"/>
    <property type="match status" value="1"/>
</dbReference>
<sequence length="644" mass="73292">MSTQKRPADDPLPEPPSKQPRRTLFGPSGEKASPSQSLSSRWKVVATSFYYLVGDTLTSALRASQKSDSHLEARQEPKEVQDQAQDMPPPPSPSHQNAEAGPSRLHVKSRQSSVAESLSIVGDRWREKHSVEQRGRDSQSPFQFSQNSSFHGSVSSQGHPRFQFKSYQASPGPSNFRDTPLRKPRPRPPRRNGSMGPPPVPPARNTLTFPLSVPPSPQPSSSRSDTESTPGRVQHSIQALTPHLAKIKHYDRPHIHAAQHKAQVAADKLKERTRLITELYNMNKKQGYGSTVQEFDSLLQYRALLEGVDTPPRQRLISASPSLTDLRSKSIQPIQPTRMRRHSDISEFPSYLRLALEKARATLNGPRPVVPFSPAEEQRKLRDRTKDAQIERRLRGAKQKPLPKALPDEDELKVKTFLKKSGVVSKYEREQVTGQDLQRLKPGQWLNDEIINFYGAMILGRSEASKENPAVNGAAKEKVTPLNVHYFSTFFWSKLDNDGYEKARLAKWTKKFDIFAKDMVLIPVNHNNMHWTAAAINFRRKRIESYDSMNMNRQLVFKRLRHYLDAEHRNKKKKPFDFTGWEDYTLKKDTPQQENGYDCGVFTCQFLQSLSKGEDSFNFTQADIPYLRRRMILEIGQASLGDDS</sequence>
<dbReference type="SUPFAM" id="SSF54001">
    <property type="entry name" value="Cysteine proteinases"/>
    <property type="match status" value="1"/>
</dbReference>
<dbReference type="STRING" id="47428.A0A284RB10"/>
<feature type="region of interest" description="Disordered" evidence="5">
    <location>
        <begin position="365"/>
        <end position="406"/>
    </location>
</feature>
<dbReference type="Pfam" id="PF02902">
    <property type="entry name" value="Peptidase_C48"/>
    <property type="match status" value="1"/>
</dbReference>
<dbReference type="EMBL" id="FUEG01000006">
    <property type="protein sequence ID" value="SJL05915.1"/>
    <property type="molecule type" value="Genomic_DNA"/>
</dbReference>
<feature type="compositionally biased region" description="Basic and acidic residues" evidence="5">
    <location>
        <begin position="123"/>
        <end position="137"/>
    </location>
</feature>
<dbReference type="PROSITE" id="PS50600">
    <property type="entry name" value="ULP_PROTEASE"/>
    <property type="match status" value="1"/>
</dbReference>
<feature type="domain" description="Ubiquitin-like protease family profile" evidence="6">
    <location>
        <begin position="430"/>
        <end position="610"/>
    </location>
</feature>
<dbReference type="GO" id="GO:0006508">
    <property type="term" value="P:proteolysis"/>
    <property type="evidence" value="ECO:0007669"/>
    <property type="project" value="UniProtKB-KW"/>
</dbReference>
<evidence type="ECO:0000313" key="7">
    <source>
        <dbReference type="EMBL" id="SJL05915.1"/>
    </source>
</evidence>
<dbReference type="GO" id="GO:0060255">
    <property type="term" value="P:regulation of macromolecule metabolic process"/>
    <property type="evidence" value="ECO:0007669"/>
    <property type="project" value="UniProtKB-ARBA"/>
</dbReference>
<evidence type="ECO:0000256" key="5">
    <source>
        <dbReference type="SAM" id="MobiDB-lite"/>
    </source>
</evidence>
<feature type="compositionally biased region" description="Basic and acidic residues" evidence="5">
    <location>
        <begin position="65"/>
        <end position="81"/>
    </location>
</feature>
<feature type="compositionally biased region" description="Low complexity" evidence="5">
    <location>
        <begin position="138"/>
        <end position="150"/>
    </location>
</feature>
<proteinExistence type="inferred from homology"/>
<organism evidence="7 8">
    <name type="scientific">Armillaria ostoyae</name>
    <name type="common">Armillaria root rot fungus</name>
    <dbReference type="NCBI Taxonomy" id="47428"/>
    <lineage>
        <taxon>Eukaryota</taxon>
        <taxon>Fungi</taxon>
        <taxon>Dikarya</taxon>
        <taxon>Basidiomycota</taxon>
        <taxon>Agaricomycotina</taxon>
        <taxon>Agaricomycetes</taxon>
        <taxon>Agaricomycetidae</taxon>
        <taxon>Agaricales</taxon>
        <taxon>Marasmiineae</taxon>
        <taxon>Physalacriaceae</taxon>
        <taxon>Armillaria</taxon>
    </lineage>
</organism>
<evidence type="ECO:0000259" key="6">
    <source>
        <dbReference type="PROSITE" id="PS50600"/>
    </source>
</evidence>
<evidence type="ECO:0000256" key="1">
    <source>
        <dbReference type="ARBA" id="ARBA00005234"/>
    </source>
</evidence>
<dbReference type="FunFam" id="3.40.395.10:FF:000001">
    <property type="entry name" value="Sentrin-specific protease 1"/>
    <property type="match status" value="1"/>
</dbReference>
<feature type="compositionally biased region" description="Low complexity" evidence="5">
    <location>
        <begin position="219"/>
        <end position="230"/>
    </location>
</feature>
<gene>
    <name evidence="7" type="ORF">ARMOST_09251</name>
</gene>
<keyword evidence="3" id="KW-0378">Hydrolase</keyword>
<dbReference type="InterPro" id="IPR003653">
    <property type="entry name" value="Peptidase_C48_C"/>
</dbReference>
<keyword evidence="2" id="KW-0645">Protease</keyword>
<dbReference type="GO" id="GO:0005634">
    <property type="term" value="C:nucleus"/>
    <property type="evidence" value="ECO:0007669"/>
    <property type="project" value="TreeGrafter"/>
</dbReference>
<reference evidence="8" key="1">
    <citation type="journal article" date="2017" name="Nat. Ecol. Evol.">
        <title>Genome expansion and lineage-specific genetic innovations in the forest pathogenic fungi Armillaria.</title>
        <authorList>
            <person name="Sipos G."/>
            <person name="Prasanna A.N."/>
            <person name="Walter M.C."/>
            <person name="O'Connor E."/>
            <person name="Balint B."/>
            <person name="Krizsan K."/>
            <person name="Kiss B."/>
            <person name="Hess J."/>
            <person name="Varga T."/>
            <person name="Slot J."/>
            <person name="Riley R."/>
            <person name="Boka B."/>
            <person name="Rigling D."/>
            <person name="Barry K."/>
            <person name="Lee J."/>
            <person name="Mihaltcheva S."/>
            <person name="LaButti K."/>
            <person name="Lipzen A."/>
            <person name="Waldron R."/>
            <person name="Moloney N.M."/>
            <person name="Sperisen C."/>
            <person name="Kredics L."/>
            <person name="Vagvoelgyi C."/>
            <person name="Patrignani A."/>
            <person name="Fitzpatrick D."/>
            <person name="Nagy I."/>
            <person name="Doyle S."/>
            <person name="Anderson J.B."/>
            <person name="Grigoriev I.V."/>
            <person name="Gueldener U."/>
            <person name="Muensterkoetter M."/>
            <person name="Nagy L.G."/>
        </authorList>
    </citation>
    <scope>NUCLEOTIDE SEQUENCE [LARGE SCALE GENOMIC DNA]</scope>
    <source>
        <strain evidence="8">C18/9</strain>
    </source>
</reference>
<keyword evidence="8" id="KW-1185">Reference proteome</keyword>
<feature type="compositionally biased region" description="Basic and acidic residues" evidence="5">
    <location>
        <begin position="376"/>
        <end position="394"/>
    </location>
</feature>
<comment type="similarity">
    <text evidence="1">Belongs to the peptidase C48 family.</text>
</comment>
<dbReference type="InterPro" id="IPR038765">
    <property type="entry name" value="Papain-like_cys_pep_sf"/>
</dbReference>
<dbReference type="OrthoDB" id="1939479at2759"/>
<name>A0A284RB10_ARMOS</name>
<feature type="region of interest" description="Disordered" evidence="5">
    <location>
        <begin position="63"/>
        <end position="234"/>
    </location>
</feature>
<evidence type="ECO:0000256" key="3">
    <source>
        <dbReference type="ARBA" id="ARBA00022801"/>
    </source>
</evidence>
<accession>A0A284RB10</accession>
<feature type="region of interest" description="Disordered" evidence="5">
    <location>
        <begin position="1"/>
        <end position="40"/>
    </location>
</feature>
<dbReference type="GO" id="GO:0016929">
    <property type="term" value="F:deSUMOylase activity"/>
    <property type="evidence" value="ECO:0007669"/>
    <property type="project" value="TreeGrafter"/>
</dbReference>
<dbReference type="PANTHER" id="PTHR12606:SF141">
    <property type="entry name" value="GH15225P-RELATED"/>
    <property type="match status" value="1"/>
</dbReference>
<evidence type="ECO:0000256" key="4">
    <source>
        <dbReference type="ARBA" id="ARBA00022807"/>
    </source>
</evidence>
<keyword evidence="4" id="KW-0788">Thiol protease</keyword>
<evidence type="ECO:0000256" key="2">
    <source>
        <dbReference type="ARBA" id="ARBA00022670"/>
    </source>
</evidence>
<dbReference type="PANTHER" id="PTHR12606">
    <property type="entry name" value="SENTRIN/SUMO-SPECIFIC PROTEASE"/>
    <property type="match status" value="1"/>
</dbReference>
<dbReference type="GO" id="GO:0080090">
    <property type="term" value="P:regulation of primary metabolic process"/>
    <property type="evidence" value="ECO:0007669"/>
    <property type="project" value="UniProtKB-ARBA"/>
</dbReference>
<evidence type="ECO:0000313" key="8">
    <source>
        <dbReference type="Proteomes" id="UP000219338"/>
    </source>
</evidence>
<dbReference type="GO" id="GO:0016926">
    <property type="term" value="P:protein desumoylation"/>
    <property type="evidence" value="ECO:0007669"/>
    <property type="project" value="TreeGrafter"/>
</dbReference>
<dbReference type="AlphaFoldDB" id="A0A284RB10"/>
<protein>
    <recommendedName>
        <fullName evidence="6">Ubiquitin-like protease family profile domain-containing protein</fullName>
    </recommendedName>
</protein>
<dbReference type="Proteomes" id="UP000219338">
    <property type="component" value="Unassembled WGS sequence"/>
</dbReference>